<organism evidence="3 4">
    <name type="scientific">Morchella conica CCBAS932</name>
    <dbReference type="NCBI Taxonomy" id="1392247"/>
    <lineage>
        <taxon>Eukaryota</taxon>
        <taxon>Fungi</taxon>
        <taxon>Dikarya</taxon>
        <taxon>Ascomycota</taxon>
        <taxon>Pezizomycotina</taxon>
        <taxon>Pezizomycetes</taxon>
        <taxon>Pezizales</taxon>
        <taxon>Morchellaceae</taxon>
        <taxon>Morchella</taxon>
    </lineage>
</organism>
<dbReference type="EMBL" id="ML119141">
    <property type="protein sequence ID" value="RPB10752.1"/>
    <property type="molecule type" value="Genomic_DNA"/>
</dbReference>
<sequence>MFGYDLTPGMVSSIIAAGILIIQWTLPLFIGIVLAGLIQNASTANTWSVITTLLHNSNLHTLLFSDSASTTHIARPVLFLSYLALLSLGLTALSGVLTPLGIREDVKGRDVASLRFELALDNGSFFLGTAERKFYALTRVCGVGEEACPGQEGQTVEEEEGRFEVAPWKPVSTVVEESAVWVETPTGSATSSWGAWTESTSTTATSGAVSDSASGTAVTRTGTKSSETASGTRSGTETGTGTGSETATPTKTGTDTGTTTPSKDTGTSNRPTQTGSTPPKDTGSTPPKDTGSATPPTNTGSTPTDTGSATPPVVTPPSNTRSTPSDTPPAASSSKDNTNVIPTNVDSPVQLPGSVTARSDTNTAPAQVQQPVDTPSVTARSDTNTAPAQVQQPVDTPTAAGAAASAASASSAYLALHRRSDPTPEAKAPTPPPSRRRLRKRASSKKYRIGSSVPAPLTALFTKASYYGASVASVFDIQFRNYIILNLPQHQLANGLKYTIGQFRFLETLILSRGFKLIDGLVVDTKDGGVGFRKHAVPDREKKKYGASWGELLLWVAPETVTTDDDGGAASVLVDTGGFRGLVGVDTESSTLAGTYRYPLYTCATAIQATLRTTTFTSNGTTRDLASLTIHNTTLPTSAPLWGLESHPALTAAQISPLWGPLHPSDEHADGIIARRAHALYLPAGQGGAGIADSLAGTGAYQYAAGLMYETSALTPDYSGKTNYALYRQWERVTADAGSVAQLPGLVWTDVFANLVTSVAAGGRGVGVVTVYDRVLWYDVRYAVPVGVLVVLWGGMWGVALAFWVGRRVRVKELRQLLNQSVGMG</sequence>
<protein>
    <submittedName>
        <fullName evidence="3">Uncharacterized protein</fullName>
    </submittedName>
</protein>
<proteinExistence type="predicted"/>
<evidence type="ECO:0000313" key="4">
    <source>
        <dbReference type="Proteomes" id="UP000277580"/>
    </source>
</evidence>
<feature type="compositionally biased region" description="Low complexity" evidence="1">
    <location>
        <begin position="322"/>
        <end position="334"/>
    </location>
</feature>
<keyword evidence="2" id="KW-0812">Transmembrane</keyword>
<feature type="compositionally biased region" description="Polar residues" evidence="1">
    <location>
        <begin position="356"/>
        <end position="395"/>
    </location>
</feature>
<dbReference type="STRING" id="1392247.A0A3N4KN39"/>
<feature type="region of interest" description="Disordered" evidence="1">
    <location>
        <begin position="184"/>
        <end position="403"/>
    </location>
</feature>
<feature type="compositionally biased region" description="Polar residues" evidence="1">
    <location>
        <begin position="335"/>
        <end position="347"/>
    </location>
</feature>
<feature type="transmembrane region" description="Helical" evidence="2">
    <location>
        <begin position="782"/>
        <end position="805"/>
    </location>
</feature>
<dbReference type="OrthoDB" id="3034003at2759"/>
<feature type="transmembrane region" description="Helical" evidence="2">
    <location>
        <begin position="77"/>
        <end position="97"/>
    </location>
</feature>
<dbReference type="Proteomes" id="UP000277580">
    <property type="component" value="Unassembled WGS sequence"/>
</dbReference>
<evidence type="ECO:0000256" key="1">
    <source>
        <dbReference type="SAM" id="MobiDB-lite"/>
    </source>
</evidence>
<feature type="transmembrane region" description="Helical" evidence="2">
    <location>
        <begin position="12"/>
        <end position="38"/>
    </location>
</feature>
<gene>
    <name evidence="3" type="ORF">P167DRAFT_566424</name>
</gene>
<keyword evidence="2" id="KW-0472">Membrane</keyword>
<feature type="compositionally biased region" description="Basic residues" evidence="1">
    <location>
        <begin position="434"/>
        <end position="447"/>
    </location>
</feature>
<name>A0A3N4KN39_9PEZI</name>
<dbReference type="AlphaFoldDB" id="A0A3N4KN39"/>
<evidence type="ECO:0000313" key="3">
    <source>
        <dbReference type="EMBL" id="RPB10752.1"/>
    </source>
</evidence>
<accession>A0A3N4KN39</accession>
<feature type="compositionally biased region" description="Polar residues" evidence="1">
    <location>
        <begin position="269"/>
        <end position="309"/>
    </location>
</feature>
<reference evidence="3 4" key="1">
    <citation type="journal article" date="2018" name="Nat. Ecol. Evol.">
        <title>Pezizomycetes genomes reveal the molecular basis of ectomycorrhizal truffle lifestyle.</title>
        <authorList>
            <person name="Murat C."/>
            <person name="Payen T."/>
            <person name="Noel B."/>
            <person name="Kuo A."/>
            <person name="Morin E."/>
            <person name="Chen J."/>
            <person name="Kohler A."/>
            <person name="Krizsan K."/>
            <person name="Balestrini R."/>
            <person name="Da Silva C."/>
            <person name="Montanini B."/>
            <person name="Hainaut M."/>
            <person name="Levati E."/>
            <person name="Barry K.W."/>
            <person name="Belfiori B."/>
            <person name="Cichocki N."/>
            <person name="Clum A."/>
            <person name="Dockter R.B."/>
            <person name="Fauchery L."/>
            <person name="Guy J."/>
            <person name="Iotti M."/>
            <person name="Le Tacon F."/>
            <person name="Lindquist E.A."/>
            <person name="Lipzen A."/>
            <person name="Malagnac F."/>
            <person name="Mello A."/>
            <person name="Molinier V."/>
            <person name="Miyauchi S."/>
            <person name="Poulain J."/>
            <person name="Riccioni C."/>
            <person name="Rubini A."/>
            <person name="Sitrit Y."/>
            <person name="Splivallo R."/>
            <person name="Traeger S."/>
            <person name="Wang M."/>
            <person name="Zifcakova L."/>
            <person name="Wipf D."/>
            <person name="Zambonelli A."/>
            <person name="Paolocci F."/>
            <person name="Nowrousian M."/>
            <person name="Ottonello S."/>
            <person name="Baldrian P."/>
            <person name="Spatafora J.W."/>
            <person name="Henrissat B."/>
            <person name="Nagy L.G."/>
            <person name="Aury J.M."/>
            <person name="Wincker P."/>
            <person name="Grigoriev I.V."/>
            <person name="Bonfante P."/>
            <person name="Martin F.M."/>
        </authorList>
    </citation>
    <scope>NUCLEOTIDE SEQUENCE [LARGE SCALE GENOMIC DNA]</scope>
    <source>
        <strain evidence="3 4">CCBAS932</strain>
    </source>
</reference>
<dbReference type="InParanoid" id="A0A3N4KN39"/>
<feature type="region of interest" description="Disordered" evidence="1">
    <location>
        <begin position="418"/>
        <end position="447"/>
    </location>
</feature>
<evidence type="ECO:0000256" key="2">
    <source>
        <dbReference type="SAM" id="Phobius"/>
    </source>
</evidence>
<keyword evidence="4" id="KW-1185">Reference proteome</keyword>
<feature type="compositionally biased region" description="Low complexity" evidence="1">
    <location>
        <begin position="188"/>
        <end position="268"/>
    </location>
</feature>
<keyword evidence="2" id="KW-1133">Transmembrane helix</keyword>